<gene>
    <name evidence="6" type="ORF">EAT49_04710</name>
</gene>
<dbReference type="RefSeq" id="WP_123641136.1">
    <property type="nucleotide sequence ID" value="NZ_ML119082.1"/>
</dbReference>
<evidence type="ECO:0000313" key="6">
    <source>
        <dbReference type="EMBL" id="ROU03601.1"/>
    </source>
</evidence>
<dbReference type="Pfam" id="PF07244">
    <property type="entry name" value="POTRA"/>
    <property type="match status" value="1"/>
</dbReference>
<dbReference type="Proteomes" id="UP000268016">
    <property type="component" value="Unassembled WGS sequence"/>
</dbReference>
<evidence type="ECO:0000259" key="4">
    <source>
        <dbReference type="Pfam" id="PF01103"/>
    </source>
</evidence>
<evidence type="ECO:0000313" key="7">
    <source>
        <dbReference type="Proteomes" id="UP000268016"/>
    </source>
</evidence>
<accession>A0A3N2R896</accession>
<keyword evidence="2" id="KW-0472">Membrane</keyword>
<name>A0A3N2R896_9RHOB</name>
<dbReference type="AlphaFoldDB" id="A0A3N2R896"/>
<dbReference type="Pfam" id="PF01103">
    <property type="entry name" value="Omp85"/>
    <property type="match status" value="1"/>
</dbReference>
<dbReference type="GO" id="GO:0019867">
    <property type="term" value="C:outer membrane"/>
    <property type="evidence" value="ECO:0007669"/>
    <property type="project" value="InterPro"/>
</dbReference>
<comment type="subcellular location">
    <subcellularLocation>
        <location evidence="1">Membrane</location>
    </subcellularLocation>
</comment>
<feature type="domain" description="POTRA" evidence="5">
    <location>
        <begin position="198"/>
        <end position="271"/>
    </location>
</feature>
<sequence length="596" mass="63032">MSRSATTRLATLLLAWSLAGSAGAVTVSIEAGPDEELEAALAGASLVRELQSQGDATAQDLVAAAQADYRRLLTALYNEGFYGPVVSILIDGREAATIPPVGGPTQVQSIAIRVEPGPAFTFGRTEVAPVPPGTDLPEEFAAGQPARTAVIRRAVRTGVSGWREAGHARAEVAGEDIVAVHPQERLDVAVALAPGRRYTFGPLLVSGNEDVRTRRIVQIAGLPTGEIYDPDAVQRATERLRRTGAFSSVVLREAETDGPGDTLPVTAEVVEQAPRRIGFGIEVSSIDGLGVSAFWLHRNLLGGAERFRAELEVDQIGLDGDRPDFGLNLSFSRPGTFGLDRDLYATLELEDAVDQLVEVRAAEAELGLTQLVGEDLTLSAGLGLRYAEVTTGFFDVEYLLVTLPLSATLDRRDDALDPASGYYLDAEVTPFVGIENAENGVRLFTDARVYRSFGAESRLTFAGRLQIGSLSGPVGVDAPTDFLFYSGGGGTVRGQPFESLGVEVPGGEIGGNSFLGTQLEARYRIRDNIEAVAFYDYGMVGADTFVDEDSPSHAGAGIGARYLTGVGPIRVDIATPVSGDNAGESVELYIGIGQAF</sequence>
<feature type="signal peptide" evidence="3">
    <location>
        <begin position="1"/>
        <end position="24"/>
    </location>
</feature>
<feature type="domain" description="Bacterial surface antigen (D15)" evidence="4">
    <location>
        <begin position="299"/>
        <end position="596"/>
    </location>
</feature>
<feature type="chain" id="PRO_5017954282" evidence="3">
    <location>
        <begin position="25"/>
        <end position="596"/>
    </location>
</feature>
<keyword evidence="7" id="KW-1185">Reference proteome</keyword>
<keyword evidence="3" id="KW-0732">Signal</keyword>
<comment type="caution">
    <text evidence="6">The sequence shown here is derived from an EMBL/GenBank/DDBJ whole genome shotgun (WGS) entry which is preliminary data.</text>
</comment>
<proteinExistence type="predicted"/>
<dbReference type="Gene3D" id="2.40.160.50">
    <property type="entry name" value="membrane protein fhac: a member of the omp85/tpsb transporter family"/>
    <property type="match status" value="1"/>
</dbReference>
<evidence type="ECO:0000259" key="5">
    <source>
        <dbReference type="Pfam" id="PF07244"/>
    </source>
</evidence>
<dbReference type="Gene3D" id="3.10.20.310">
    <property type="entry name" value="membrane protein fhac"/>
    <property type="match status" value="1"/>
</dbReference>
<evidence type="ECO:0000256" key="3">
    <source>
        <dbReference type="SAM" id="SignalP"/>
    </source>
</evidence>
<dbReference type="EMBL" id="RDRB01000002">
    <property type="protein sequence ID" value="ROU03601.1"/>
    <property type="molecule type" value="Genomic_DNA"/>
</dbReference>
<evidence type="ECO:0000256" key="2">
    <source>
        <dbReference type="ARBA" id="ARBA00023136"/>
    </source>
</evidence>
<organism evidence="6 7">
    <name type="scientific">Histidinibacterium lentulum</name>
    <dbReference type="NCBI Taxonomy" id="2480588"/>
    <lineage>
        <taxon>Bacteria</taxon>
        <taxon>Pseudomonadati</taxon>
        <taxon>Pseudomonadota</taxon>
        <taxon>Alphaproteobacteria</taxon>
        <taxon>Rhodobacterales</taxon>
        <taxon>Paracoccaceae</taxon>
        <taxon>Histidinibacterium</taxon>
    </lineage>
</organism>
<dbReference type="InterPro" id="IPR010827">
    <property type="entry name" value="BamA/TamA_POTRA"/>
</dbReference>
<protein>
    <submittedName>
        <fullName evidence="6">Outer membrane protein assembly factor</fullName>
    </submittedName>
</protein>
<dbReference type="OrthoDB" id="9769707at2"/>
<evidence type="ECO:0000256" key="1">
    <source>
        <dbReference type="ARBA" id="ARBA00004370"/>
    </source>
</evidence>
<reference evidence="6 7" key="1">
    <citation type="submission" date="2018-10" db="EMBL/GenBank/DDBJ databases">
        <title>Histidinibacterium lentulum gen. nov., sp. nov., a marine bacterium from the culture broth of Picochlorum sp. 122.</title>
        <authorList>
            <person name="Wang G."/>
        </authorList>
    </citation>
    <scope>NUCLEOTIDE SEQUENCE [LARGE SCALE GENOMIC DNA]</scope>
    <source>
        <strain evidence="6 7">B17</strain>
    </source>
</reference>
<dbReference type="InterPro" id="IPR000184">
    <property type="entry name" value="Bac_surfAg_D15"/>
</dbReference>